<dbReference type="AlphaFoldDB" id="A0A560DJ46"/>
<dbReference type="GO" id="GO:0042597">
    <property type="term" value="C:periplasmic space"/>
    <property type="evidence" value="ECO:0007669"/>
    <property type="project" value="InterPro"/>
</dbReference>
<gene>
    <name evidence="2" type="ORF">FBZ96_106180</name>
</gene>
<evidence type="ECO:0000256" key="1">
    <source>
        <dbReference type="SAM" id="Phobius"/>
    </source>
</evidence>
<dbReference type="Proteomes" id="UP000319949">
    <property type="component" value="Unassembled WGS sequence"/>
</dbReference>
<dbReference type="STRING" id="1803665.GCA_001641335_01089"/>
<keyword evidence="1" id="KW-0812">Transmembrane</keyword>
<keyword evidence="3" id="KW-1185">Reference proteome</keyword>
<dbReference type="InterPro" id="IPR012899">
    <property type="entry name" value="LTXXQ"/>
</dbReference>
<feature type="transmembrane region" description="Helical" evidence="1">
    <location>
        <begin position="55"/>
        <end position="75"/>
    </location>
</feature>
<protein>
    <submittedName>
        <fullName evidence="2">LTXXQ motif family protein</fullName>
    </submittedName>
</protein>
<proteinExistence type="predicted"/>
<organism evidence="2 3">
    <name type="scientific">Bradyrhizobium stylosanthis</name>
    <dbReference type="NCBI Taxonomy" id="1803665"/>
    <lineage>
        <taxon>Bacteria</taxon>
        <taxon>Pseudomonadati</taxon>
        <taxon>Pseudomonadota</taxon>
        <taxon>Alphaproteobacteria</taxon>
        <taxon>Hyphomicrobiales</taxon>
        <taxon>Nitrobacteraceae</taxon>
        <taxon>Bradyrhizobium</taxon>
    </lineage>
</organism>
<keyword evidence="1" id="KW-1133">Transmembrane helix</keyword>
<reference evidence="2 3" key="1">
    <citation type="submission" date="2019-06" db="EMBL/GenBank/DDBJ databases">
        <title>Genomic Encyclopedia of Type Strains, Phase IV (KMG-V): Genome sequencing to study the core and pangenomes of soil and plant-associated prokaryotes.</title>
        <authorList>
            <person name="Whitman W."/>
        </authorList>
    </citation>
    <scope>NUCLEOTIDE SEQUENCE [LARGE SCALE GENOMIC DNA]</scope>
    <source>
        <strain evidence="2 3">BR 510</strain>
    </source>
</reference>
<keyword evidence="1" id="KW-0472">Membrane</keyword>
<evidence type="ECO:0000313" key="3">
    <source>
        <dbReference type="Proteomes" id="UP000319949"/>
    </source>
</evidence>
<sequence length="285" mass="30903">MQDAAAFDGGARKSCRRVASIWPDPPAAALVADRDRPITIPNTDWRKTMNRPRNVFANAAAFAVLAVLVPGAVGLSSATAAGLGQIAMMDDDKMSKMPAAPDSSAKMNMGQPAGQPNMSGGRMNDDKMQMPPQGQMRDCQGAGCQDNSGMMPMMQMMEKMMRGQMSSPGNNGAMSGPADVTERLEGRIAFLKAELQISDGQATDWNNVADALRSSRQHLLEARKMLAMDDRLGSADRLEHYERHLSERLEALKAARLAFTRLYASLNESQRQTADTILLPLIASF</sequence>
<dbReference type="Pfam" id="PF07813">
    <property type="entry name" value="LTXXQ"/>
    <property type="match status" value="1"/>
</dbReference>
<comment type="caution">
    <text evidence="2">The sequence shown here is derived from an EMBL/GenBank/DDBJ whole genome shotgun (WGS) entry which is preliminary data.</text>
</comment>
<dbReference type="OrthoDB" id="7283650at2"/>
<dbReference type="EMBL" id="VITK01000006">
    <property type="protein sequence ID" value="TWA97129.1"/>
    <property type="molecule type" value="Genomic_DNA"/>
</dbReference>
<name>A0A560DJ46_9BRAD</name>
<evidence type="ECO:0000313" key="2">
    <source>
        <dbReference type="EMBL" id="TWA97129.1"/>
    </source>
</evidence>
<accession>A0A560DJ46</accession>